<keyword evidence="2" id="KW-0012">Acyltransferase</keyword>
<dbReference type="Proteomes" id="UP001152484">
    <property type="component" value="Unassembled WGS sequence"/>
</dbReference>
<dbReference type="OrthoDB" id="1862401at2759"/>
<evidence type="ECO:0000313" key="3">
    <source>
        <dbReference type="EMBL" id="CAH9116518.1"/>
    </source>
</evidence>
<evidence type="ECO:0000313" key="4">
    <source>
        <dbReference type="Proteomes" id="UP001152484"/>
    </source>
</evidence>
<gene>
    <name evidence="3" type="ORF">CEURO_LOCUS21191</name>
</gene>
<keyword evidence="4" id="KW-1185">Reference proteome</keyword>
<comment type="caution">
    <text evidence="3">The sequence shown here is derived from an EMBL/GenBank/DDBJ whole genome shotgun (WGS) entry which is preliminary data.</text>
</comment>
<dbReference type="AlphaFoldDB" id="A0A9P1ELT4"/>
<name>A0A9P1ELT4_CUSEU</name>
<dbReference type="EMBL" id="CAMAPE010000070">
    <property type="protein sequence ID" value="CAH9116518.1"/>
    <property type="molecule type" value="Genomic_DNA"/>
</dbReference>
<dbReference type="GO" id="GO:0016747">
    <property type="term" value="F:acyltransferase activity, transferring groups other than amino-acyl groups"/>
    <property type="evidence" value="ECO:0007669"/>
    <property type="project" value="UniProtKB-ARBA"/>
</dbReference>
<dbReference type="InterPro" id="IPR051504">
    <property type="entry name" value="Plant_metabolite_acyltrans"/>
</dbReference>
<evidence type="ECO:0000256" key="2">
    <source>
        <dbReference type="ARBA" id="ARBA00023315"/>
    </source>
</evidence>
<reference evidence="3" key="1">
    <citation type="submission" date="2022-07" db="EMBL/GenBank/DDBJ databases">
        <authorList>
            <person name="Macas J."/>
            <person name="Novak P."/>
            <person name="Neumann P."/>
        </authorList>
    </citation>
    <scope>NUCLEOTIDE SEQUENCE</scope>
</reference>
<dbReference type="InterPro" id="IPR023213">
    <property type="entry name" value="CAT-like_dom_sf"/>
</dbReference>
<dbReference type="PANTHER" id="PTHR31625">
    <property type="match status" value="1"/>
</dbReference>
<evidence type="ECO:0000256" key="1">
    <source>
        <dbReference type="ARBA" id="ARBA00022679"/>
    </source>
</evidence>
<proteinExistence type="predicted"/>
<dbReference type="Gene3D" id="3.30.559.10">
    <property type="entry name" value="Chloramphenicol acetyltransferase-like domain"/>
    <property type="match status" value="2"/>
</dbReference>
<protein>
    <submittedName>
        <fullName evidence="3">Uncharacterized protein</fullName>
    </submittedName>
</protein>
<accession>A0A9P1ELT4</accession>
<keyword evidence="1" id="KW-0808">Transferase</keyword>
<dbReference type="Pfam" id="PF02458">
    <property type="entry name" value="Transferase"/>
    <property type="match status" value="1"/>
</dbReference>
<sequence length="466" mass="51479">MAGSQPLDLTVLDQFRVAPPPESAASLTLPLTFLDLLWLHMSPVHRLIFYHHPISKTHFIDTLFPIIKNSLSKSLQHYSPLAGKLIVSSDNSILPEIRYADGDSVPLVLAESTLTEGDFDRLVSNGAKSCADFHPLVPRLSPPSRNSDGSALVPLLALQVTLFPNVGVCIGVTNHHVVGDGKTIFGFMKTWAFFAGDGDQKVKPDSLPYFDRTELKEGRGKLETIFWENLKNLKIEDTHVDLLPTIKNKVRSTFTLTRRDIQRLKSHVIARRPELAHVTSFTVTCSYVWNCVIRSRHVAGVYANDEEDELFGCTADCRARLDPPLPENYFGNCITVCYGYAKVKEQVGEDGLAVAAGVIGESIRGQLYNKDKDGVFKGAEDWFTLLSTINMDRTLSLTGSPKFAYYGLDFGWGKPKKLEIPSIDITGAMSLSASKDAEGALEIGLALPLTQMDAFTRFFEEGLKAL</sequence>
<organism evidence="3 4">
    <name type="scientific">Cuscuta europaea</name>
    <name type="common">European dodder</name>
    <dbReference type="NCBI Taxonomy" id="41803"/>
    <lineage>
        <taxon>Eukaryota</taxon>
        <taxon>Viridiplantae</taxon>
        <taxon>Streptophyta</taxon>
        <taxon>Embryophyta</taxon>
        <taxon>Tracheophyta</taxon>
        <taxon>Spermatophyta</taxon>
        <taxon>Magnoliopsida</taxon>
        <taxon>eudicotyledons</taxon>
        <taxon>Gunneridae</taxon>
        <taxon>Pentapetalae</taxon>
        <taxon>asterids</taxon>
        <taxon>lamiids</taxon>
        <taxon>Solanales</taxon>
        <taxon>Convolvulaceae</taxon>
        <taxon>Cuscuteae</taxon>
        <taxon>Cuscuta</taxon>
        <taxon>Cuscuta subgen. Cuscuta</taxon>
    </lineage>
</organism>